<reference evidence="2 3" key="1">
    <citation type="submission" date="2016-10" db="EMBL/GenBank/DDBJ databases">
        <authorList>
            <person name="Varghese N."/>
            <person name="Submissions S."/>
        </authorList>
    </citation>
    <scope>NUCLEOTIDE SEQUENCE [LARGE SCALE GENOMIC DNA]</scope>
    <source>
        <strain evidence="2 3">DSM 6083</strain>
    </source>
</reference>
<dbReference type="Proteomes" id="UP000182276">
    <property type="component" value="Unassembled WGS sequence"/>
</dbReference>
<dbReference type="InterPro" id="IPR002545">
    <property type="entry name" value="CheW-lke_dom"/>
</dbReference>
<dbReference type="Gene3D" id="2.40.50.180">
    <property type="entry name" value="CheA-289, Domain 4"/>
    <property type="match status" value="1"/>
</dbReference>
<sequence length="181" mass="20111">MAGMSEQQTPFQRLLELDARSRASAAGLPSQQEAVQTWGGIGFRMGGRLFVAPMGEVSEILHEPRFTALPGVKDWVKGVANVRGRLLPVMDLCGYLGYELAPLRKQRRVLIVDHQEVFAGLTVDEVFGMQHFPVEAYSEELPPVEAAIQPFLHGVFQREQPWLVFSPHALVGHPSFMDVSC</sequence>
<dbReference type="Pfam" id="PF01584">
    <property type="entry name" value="CheW"/>
    <property type="match status" value="1"/>
</dbReference>
<keyword evidence="3" id="KW-1185">Reference proteome</keyword>
<dbReference type="InterPro" id="IPR036061">
    <property type="entry name" value="CheW-like_dom_sf"/>
</dbReference>
<evidence type="ECO:0000259" key="1">
    <source>
        <dbReference type="PROSITE" id="PS50851"/>
    </source>
</evidence>
<dbReference type="EMBL" id="FNHO01000006">
    <property type="protein sequence ID" value="SDM59195.1"/>
    <property type="molecule type" value="Genomic_DNA"/>
</dbReference>
<dbReference type="PANTHER" id="PTHR22617:SF43">
    <property type="entry name" value="PROTEIN PILI"/>
    <property type="match status" value="1"/>
</dbReference>
<name>A0ABY0R624_9GAMM</name>
<organism evidence="2 3">
    <name type="scientific">Stutzerimonas balearica DSM 6083</name>
    <dbReference type="NCBI Taxonomy" id="1123016"/>
    <lineage>
        <taxon>Bacteria</taxon>
        <taxon>Pseudomonadati</taxon>
        <taxon>Pseudomonadota</taxon>
        <taxon>Gammaproteobacteria</taxon>
        <taxon>Pseudomonadales</taxon>
        <taxon>Pseudomonadaceae</taxon>
        <taxon>Stutzerimonas</taxon>
    </lineage>
</organism>
<dbReference type="Gene3D" id="2.30.30.40">
    <property type="entry name" value="SH3 Domains"/>
    <property type="match status" value="1"/>
</dbReference>
<dbReference type="PROSITE" id="PS50851">
    <property type="entry name" value="CHEW"/>
    <property type="match status" value="1"/>
</dbReference>
<accession>A0ABY0R624</accession>
<feature type="domain" description="CheW-like" evidence="1">
    <location>
        <begin position="37"/>
        <end position="176"/>
    </location>
</feature>
<dbReference type="PANTHER" id="PTHR22617">
    <property type="entry name" value="CHEMOTAXIS SENSOR HISTIDINE KINASE-RELATED"/>
    <property type="match status" value="1"/>
</dbReference>
<evidence type="ECO:0000313" key="2">
    <source>
        <dbReference type="EMBL" id="SDM59195.1"/>
    </source>
</evidence>
<protein>
    <submittedName>
        <fullName evidence="2">Twitching motility protein PilI</fullName>
    </submittedName>
</protein>
<dbReference type="InterPro" id="IPR039315">
    <property type="entry name" value="CheW"/>
</dbReference>
<proteinExistence type="predicted"/>
<comment type="caution">
    <text evidence="2">The sequence shown here is derived from an EMBL/GenBank/DDBJ whole genome shotgun (WGS) entry which is preliminary data.</text>
</comment>
<gene>
    <name evidence="2" type="ORF">SAMN05660875_106123</name>
</gene>
<dbReference type="CDD" id="cd00732">
    <property type="entry name" value="CheW"/>
    <property type="match status" value="1"/>
</dbReference>
<dbReference type="SMART" id="SM00260">
    <property type="entry name" value="CheW"/>
    <property type="match status" value="1"/>
</dbReference>
<evidence type="ECO:0000313" key="3">
    <source>
        <dbReference type="Proteomes" id="UP000182276"/>
    </source>
</evidence>
<dbReference type="SUPFAM" id="SSF50341">
    <property type="entry name" value="CheW-like"/>
    <property type="match status" value="1"/>
</dbReference>